<comment type="similarity">
    <text evidence="2">Belongs to the major facilitator superfamily.</text>
</comment>
<protein>
    <recommendedName>
        <fullName evidence="10">Major facilitator superfamily domain containing 4A</fullName>
    </recommendedName>
</protein>
<keyword evidence="9" id="KW-1185">Reference proteome</keyword>
<feature type="region of interest" description="Disordered" evidence="6">
    <location>
        <begin position="219"/>
        <end position="261"/>
    </location>
</feature>
<gene>
    <name evidence="8" type="ORF">P7K49_035801</name>
</gene>
<keyword evidence="4 7" id="KW-1133">Transmembrane helix</keyword>
<evidence type="ECO:0000313" key="9">
    <source>
        <dbReference type="Proteomes" id="UP001266305"/>
    </source>
</evidence>
<proteinExistence type="inferred from homology"/>
<comment type="caution">
    <text evidence="8">The sequence shown here is derived from an EMBL/GenBank/DDBJ whole genome shotgun (WGS) entry which is preliminary data.</text>
</comment>
<reference evidence="8 9" key="1">
    <citation type="submission" date="2023-05" db="EMBL/GenBank/DDBJ databases">
        <title>B98-5 Cell Line De Novo Hybrid Assembly: An Optical Mapping Approach.</title>
        <authorList>
            <person name="Kananen K."/>
            <person name="Auerbach J.A."/>
            <person name="Kautto E."/>
            <person name="Blachly J.S."/>
        </authorList>
    </citation>
    <scope>NUCLEOTIDE SEQUENCE [LARGE SCALE GENOMIC DNA]</scope>
    <source>
        <strain evidence="8">B95-8</strain>
        <tissue evidence="8">Cell line</tissue>
    </source>
</reference>
<name>A0ABQ9TP04_SAGOE</name>
<dbReference type="EMBL" id="JASSZA010000020">
    <property type="protein sequence ID" value="KAK2086376.1"/>
    <property type="molecule type" value="Genomic_DNA"/>
</dbReference>
<comment type="subcellular location">
    <subcellularLocation>
        <location evidence="1">Membrane</location>
        <topology evidence="1">Multi-pass membrane protein</topology>
    </subcellularLocation>
</comment>
<evidence type="ECO:0000256" key="5">
    <source>
        <dbReference type="ARBA" id="ARBA00023136"/>
    </source>
</evidence>
<accession>A0ABQ9TP04</accession>
<feature type="transmembrane region" description="Helical" evidence="7">
    <location>
        <begin position="65"/>
        <end position="84"/>
    </location>
</feature>
<evidence type="ECO:0000256" key="6">
    <source>
        <dbReference type="SAM" id="MobiDB-lite"/>
    </source>
</evidence>
<evidence type="ECO:0000313" key="8">
    <source>
        <dbReference type="EMBL" id="KAK2086376.1"/>
    </source>
</evidence>
<evidence type="ECO:0008006" key="10">
    <source>
        <dbReference type="Google" id="ProtNLM"/>
    </source>
</evidence>
<evidence type="ECO:0000256" key="2">
    <source>
        <dbReference type="ARBA" id="ARBA00008335"/>
    </source>
</evidence>
<evidence type="ECO:0000256" key="7">
    <source>
        <dbReference type="SAM" id="Phobius"/>
    </source>
</evidence>
<sequence>MAEAPPLPPSAHLPGTEPVTCACYREGEKRLGCPDHPANGGEGGGNASSPSPDTALPSCSLAQSLWALFTSSLAISLVFAVIPFCRDVTVLASVMALAGLAMGCIDTVANMQLVRMYQKDSAVFLQVLHFFVGFGALLSPLIADPFLSEANCLPANSTANTTSRSHLFHVSRVLGQHHVEAKPWSNQTLPGLPPKDGAGTRVSYAFWIMALINTDKMTSPKGPCLPRQPMVGTAERPLHPMTGSDTDPAVSGHLGEEAGRE</sequence>
<dbReference type="PANTHER" id="PTHR23121">
    <property type="entry name" value="SODIUM-DEPENDENT GLUCOSE TRANSPORTER 1"/>
    <property type="match status" value="1"/>
</dbReference>
<dbReference type="Proteomes" id="UP001266305">
    <property type="component" value="Unassembled WGS sequence"/>
</dbReference>
<keyword evidence="3 7" id="KW-0812">Transmembrane</keyword>
<evidence type="ECO:0000256" key="3">
    <source>
        <dbReference type="ARBA" id="ARBA00022692"/>
    </source>
</evidence>
<feature type="transmembrane region" description="Helical" evidence="7">
    <location>
        <begin position="121"/>
        <end position="143"/>
    </location>
</feature>
<dbReference type="PANTHER" id="PTHR23121:SF10">
    <property type="entry name" value="MAJOR FACILITATOR SUPERFAMILY DOMAIN-CONTAINING PROTEIN 4A"/>
    <property type="match status" value="1"/>
</dbReference>
<dbReference type="InterPro" id="IPR036259">
    <property type="entry name" value="MFS_trans_sf"/>
</dbReference>
<organism evidence="8 9">
    <name type="scientific">Saguinus oedipus</name>
    <name type="common">Cotton-top tamarin</name>
    <name type="synonym">Oedipomidas oedipus</name>
    <dbReference type="NCBI Taxonomy" id="9490"/>
    <lineage>
        <taxon>Eukaryota</taxon>
        <taxon>Metazoa</taxon>
        <taxon>Chordata</taxon>
        <taxon>Craniata</taxon>
        <taxon>Vertebrata</taxon>
        <taxon>Euteleostomi</taxon>
        <taxon>Mammalia</taxon>
        <taxon>Eutheria</taxon>
        <taxon>Euarchontoglires</taxon>
        <taxon>Primates</taxon>
        <taxon>Haplorrhini</taxon>
        <taxon>Platyrrhini</taxon>
        <taxon>Cebidae</taxon>
        <taxon>Callitrichinae</taxon>
        <taxon>Saguinus</taxon>
    </lineage>
</organism>
<evidence type="ECO:0000256" key="4">
    <source>
        <dbReference type="ARBA" id="ARBA00022989"/>
    </source>
</evidence>
<keyword evidence="5 7" id="KW-0472">Membrane</keyword>
<dbReference type="SUPFAM" id="SSF103473">
    <property type="entry name" value="MFS general substrate transporter"/>
    <property type="match status" value="1"/>
</dbReference>
<evidence type="ECO:0000256" key="1">
    <source>
        <dbReference type="ARBA" id="ARBA00004141"/>
    </source>
</evidence>